<dbReference type="EMBL" id="CP151657">
    <property type="protein sequence ID" value="WZP17176.1"/>
    <property type="molecule type" value="Genomic_DNA"/>
</dbReference>
<dbReference type="InterPro" id="IPR027417">
    <property type="entry name" value="P-loop_NTPase"/>
</dbReference>
<dbReference type="Gene3D" id="3.40.50.300">
    <property type="entry name" value="P-loop containing nucleotide triphosphate hydrolases"/>
    <property type="match status" value="2"/>
</dbReference>
<evidence type="ECO:0000256" key="2">
    <source>
        <dbReference type="ARBA" id="ARBA00022448"/>
    </source>
</evidence>
<evidence type="ECO:0000256" key="3">
    <source>
        <dbReference type="ARBA" id="ARBA00022475"/>
    </source>
</evidence>
<evidence type="ECO:0000256" key="6">
    <source>
        <dbReference type="ARBA" id="ARBA00023065"/>
    </source>
</evidence>
<keyword evidence="3" id="KW-1003">Cell membrane</keyword>
<protein>
    <submittedName>
        <fullName evidence="9">AAA family ATPase</fullName>
    </submittedName>
</protein>
<evidence type="ECO:0000256" key="5">
    <source>
        <dbReference type="ARBA" id="ARBA00023004"/>
    </source>
</evidence>
<gene>
    <name evidence="9" type="ORF">AAE021_06375</name>
</gene>
<dbReference type="CDD" id="cd00267">
    <property type="entry name" value="ABC_ATPase"/>
    <property type="match status" value="1"/>
</dbReference>
<accession>A0ABZ3A0H8</accession>
<dbReference type="Pfam" id="PF13476">
    <property type="entry name" value="AAA_23"/>
    <property type="match status" value="1"/>
</dbReference>
<evidence type="ECO:0000256" key="4">
    <source>
        <dbReference type="ARBA" id="ARBA00022496"/>
    </source>
</evidence>
<reference evidence="9 10" key="1">
    <citation type="submission" date="2024-04" db="EMBL/GenBank/DDBJ databases">
        <title>Arthrobacter sp. from Plains bison fecal sample.</title>
        <authorList>
            <person name="Ruzzini A."/>
        </authorList>
    </citation>
    <scope>NUCLEOTIDE SEQUENCE [LARGE SCALE GENOMIC DNA]</scope>
    <source>
        <strain evidence="9 10">EINP1</strain>
    </source>
</reference>
<sequence>MPPSRGFDDPRLIREIRRRPDAEVPPSGWPAAVPAIAAVLESGLELPPGVTFLVGENGSGKSTLVEAVAAAYGLGPEGGTVHSAHSTHRTESPLSGWISLVRQPGAPKWGFFLRAETMHGYYTFQDQLGGGRDFHAMSHGESFLALAETYLNTQGFYCLDEPEAALSFGSTLALIGVLSDLAANGSQILCATHSPVLASLPGATIYETGEHGIARREWEDLDLVRNWRSYLDEPRRYLRHILAP</sequence>
<dbReference type="PANTHER" id="PTHR42771:SF2">
    <property type="entry name" value="IRON(3+)-HYDROXAMATE IMPORT ATP-BINDING PROTEIN FHUC"/>
    <property type="match status" value="1"/>
</dbReference>
<comment type="subcellular location">
    <subcellularLocation>
        <location evidence="1">Cell membrane</location>
        <topology evidence="1">Peripheral membrane protein</topology>
    </subcellularLocation>
</comment>
<keyword evidence="7" id="KW-0472">Membrane</keyword>
<proteinExistence type="predicted"/>
<dbReference type="SMART" id="SM00382">
    <property type="entry name" value="AAA"/>
    <property type="match status" value="1"/>
</dbReference>
<dbReference type="InterPro" id="IPR051535">
    <property type="entry name" value="Siderophore_ABC-ATPase"/>
</dbReference>
<keyword evidence="6" id="KW-0406">Ion transport</keyword>
<dbReference type="Pfam" id="PF13304">
    <property type="entry name" value="AAA_21"/>
    <property type="match status" value="1"/>
</dbReference>
<dbReference type="InterPro" id="IPR038729">
    <property type="entry name" value="Rad50/SbcC_AAA"/>
</dbReference>
<keyword evidence="4" id="KW-0410">Iron transport</keyword>
<evidence type="ECO:0000256" key="1">
    <source>
        <dbReference type="ARBA" id="ARBA00004202"/>
    </source>
</evidence>
<dbReference type="SUPFAM" id="SSF52540">
    <property type="entry name" value="P-loop containing nucleoside triphosphate hydrolases"/>
    <property type="match status" value="1"/>
</dbReference>
<evidence type="ECO:0000313" key="10">
    <source>
        <dbReference type="Proteomes" id="UP001448858"/>
    </source>
</evidence>
<feature type="domain" description="AAA+ ATPase" evidence="8">
    <location>
        <begin position="47"/>
        <end position="224"/>
    </location>
</feature>
<dbReference type="PANTHER" id="PTHR42771">
    <property type="entry name" value="IRON(3+)-HYDROXAMATE IMPORT ATP-BINDING PROTEIN FHUC"/>
    <property type="match status" value="1"/>
</dbReference>
<evidence type="ECO:0000256" key="7">
    <source>
        <dbReference type="ARBA" id="ARBA00023136"/>
    </source>
</evidence>
<keyword evidence="2" id="KW-0813">Transport</keyword>
<evidence type="ECO:0000313" key="9">
    <source>
        <dbReference type="EMBL" id="WZP17176.1"/>
    </source>
</evidence>
<keyword evidence="5" id="KW-0408">Iron</keyword>
<evidence type="ECO:0000259" key="8">
    <source>
        <dbReference type="SMART" id="SM00382"/>
    </source>
</evidence>
<dbReference type="RefSeq" id="WP_342024771.1">
    <property type="nucleotide sequence ID" value="NZ_CP151657.1"/>
</dbReference>
<keyword evidence="10" id="KW-1185">Reference proteome</keyword>
<dbReference type="Proteomes" id="UP001448858">
    <property type="component" value="Chromosome"/>
</dbReference>
<name>A0ABZ3A0H8_9MICC</name>
<dbReference type="InterPro" id="IPR003593">
    <property type="entry name" value="AAA+_ATPase"/>
</dbReference>
<organism evidence="9 10">
    <name type="scientific">Arthrobacter citreus</name>
    <dbReference type="NCBI Taxonomy" id="1670"/>
    <lineage>
        <taxon>Bacteria</taxon>
        <taxon>Bacillati</taxon>
        <taxon>Actinomycetota</taxon>
        <taxon>Actinomycetes</taxon>
        <taxon>Micrococcales</taxon>
        <taxon>Micrococcaceae</taxon>
        <taxon>Arthrobacter</taxon>
    </lineage>
</organism>
<dbReference type="InterPro" id="IPR003959">
    <property type="entry name" value="ATPase_AAA_core"/>
</dbReference>